<organism evidence="1 2">
    <name type="scientific">Novipirellula herctigrandis</name>
    <dbReference type="NCBI Taxonomy" id="2527986"/>
    <lineage>
        <taxon>Bacteria</taxon>
        <taxon>Pseudomonadati</taxon>
        <taxon>Planctomycetota</taxon>
        <taxon>Planctomycetia</taxon>
        <taxon>Pirellulales</taxon>
        <taxon>Pirellulaceae</taxon>
        <taxon>Novipirellula</taxon>
    </lineage>
</organism>
<keyword evidence="2" id="KW-1185">Reference proteome</keyword>
<protein>
    <submittedName>
        <fullName evidence="1">Uncharacterized protein</fullName>
    </submittedName>
</protein>
<comment type="caution">
    <text evidence="1">The sequence shown here is derived from an EMBL/GenBank/DDBJ whole genome shotgun (WGS) entry which is preliminary data.</text>
</comment>
<sequence>MANSTTVAPRRDRTFEVGRADDWDVDAGDDMREEKRGMGFGLISVGTSTADESANLNRHMSPKW</sequence>
<evidence type="ECO:0000313" key="1">
    <source>
        <dbReference type="EMBL" id="TWT83235.1"/>
    </source>
</evidence>
<gene>
    <name evidence="1" type="ORF">CA13_47000</name>
</gene>
<name>A0A5C5Z7M1_9BACT</name>
<dbReference type="AlphaFoldDB" id="A0A5C5Z7M1"/>
<dbReference type="RefSeq" id="WP_419194673.1">
    <property type="nucleotide sequence ID" value="NZ_SJPJ01000001.1"/>
</dbReference>
<reference evidence="1 2" key="1">
    <citation type="submission" date="2019-02" db="EMBL/GenBank/DDBJ databases">
        <title>Deep-cultivation of Planctomycetes and their phenomic and genomic characterization uncovers novel biology.</title>
        <authorList>
            <person name="Wiegand S."/>
            <person name="Jogler M."/>
            <person name="Boedeker C."/>
            <person name="Pinto D."/>
            <person name="Vollmers J."/>
            <person name="Rivas-Marin E."/>
            <person name="Kohn T."/>
            <person name="Peeters S.H."/>
            <person name="Heuer A."/>
            <person name="Rast P."/>
            <person name="Oberbeckmann S."/>
            <person name="Bunk B."/>
            <person name="Jeske O."/>
            <person name="Meyerdierks A."/>
            <person name="Storesund J.E."/>
            <person name="Kallscheuer N."/>
            <person name="Luecker S."/>
            <person name="Lage O.M."/>
            <person name="Pohl T."/>
            <person name="Merkel B.J."/>
            <person name="Hornburger P."/>
            <person name="Mueller R.-W."/>
            <person name="Bruemmer F."/>
            <person name="Labrenz M."/>
            <person name="Spormann A.M."/>
            <person name="Op Den Camp H."/>
            <person name="Overmann J."/>
            <person name="Amann R."/>
            <person name="Jetten M.S.M."/>
            <person name="Mascher T."/>
            <person name="Medema M.H."/>
            <person name="Devos D.P."/>
            <person name="Kaster A.-K."/>
            <person name="Ovreas L."/>
            <person name="Rohde M."/>
            <person name="Galperin M.Y."/>
            <person name="Jogler C."/>
        </authorList>
    </citation>
    <scope>NUCLEOTIDE SEQUENCE [LARGE SCALE GENOMIC DNA]</scope>
    <source>
        <strain evidence="1 2">CA13</strain>
    </source>
</reference>
<evidence type="ECO:0000313" key="2">
    <source>
        <dbReference type="Proteomes" id="UP000315010"/>
    </source>
</evidence>
<dbReference type="EMBL" id="SJPJ01000001">
    <property type="protein sequence ID" value="TWT83235.1"/>
    <property type="molecule type" value="Genomic_DNA"/>
</dbReference>
<dbReference type="Proteomes" id="UP000315010">
    <property type="component" value="Unassembled WGS sequence"/>
</dbReference>
<accession>A0A5C5Z7M1</accession>
<proteinExistence type="predicted"/>